<dbReference type="EMBL" id="CM055737">
    <property type="protein sequence ID" value="KAJ8006004.1"/>
    <property type="molecule type" value="Genomic_DNA"/>
</dbReference>
<comment type="caution">
    <text evidence="1">The sequence shown here is derived from an EMBL/GenBank/DDBJ whole genome shotgun (WGS) entry which is preliminary data.</text>
</comment>
<evidence type="ECO:0000313" key="1">
    <source>
        <dbReference type="EMBL" id="KAJ8006004.1"/>
    </source>
</evidence>
<organism evidence="1 2">
    <name type="scientific">Dallia pectoralis</name>
    <name type="common">Alaska blackfish</name>
    <dbReference type="NCBI Taxonomy" id="75939"/>
    <lineage>
        <taxon>Eukaryota</taxon>
        <taxon>Metazoa</taxon>
        <taxon>Chordata</taxon>
        <taxon>Craniata</taxon>
        <taxon>Vertebrata</taxon>
        <taxon>Euteleostomi</taxon>
        <taxon>Actinopterygii</taxon>
        <taxon>Neopterygii</taxon>
        <taxon>Teleostei</taxon>
        <taxon>Protacanthopterygii</taxon>
        <taxon>Esociformes</taxon>
        <taxon>Umbridae</taxon>
        <taxon>Dallia</taxon>
    </lineage>
</organism>
<accession>A0ACC2GQN5</accession>
<keyword evidence="2" id="KW-1185">Reference proteome</keyword>
<sequence length="191" mass="21305">MASRRQTSTEHRRKTDTPKTHSSHGRNHTPLNKRSFSQLYSGSCRRPTSHHRHGNHTPPKTLPPGTNLRPPGRPAGHIPHGHTYPNTRLPTINHYSERVKPQEGEGLGEGLRYMGQTDCDDSASTPPLPPGPLPFHMRGRGGPMYSEAQSRPLPHVPDEIRRDSVWHEPTGAARVFPVSGGRKQMSGNNRR</sequence>
<evidence type="ECO:0000313" key="2">
    <source>
        <dbReference type="Proteomes" id="UP001157502"/>
    </source>
</evidence>
<gene>
    <name evidence="1" type="ORF">DPEC_G00123760</name>
</gene>
<proteinExistence type="predicted"/>
<reference evidence="1" key="1">
    <citation type="submission" date="2021-05" db="EMBL/GenBank/DDBJ databases">
        <authorList>
            <person name="Pan Q."/>
            <person name="Jouanno E."/>
            <person name="Zahm M."/>
            <person name="Klopp C."/>
            <person name="Cabau C."/>
            <person name="Louis A."/>
            <person name="Berthelot C."/>
            <person name="Parey E."/>
            <person name="Roest Crollius H."/>
            <person name="Montfort J."/>
            <person name="Robinson-Rechavi M."/>
            <person name="Bouchez O."/>
            <person name="Lampietro C."/>
            <person name="Lopez Roques C."/>
            <person name="Donnadieu C."/>
            <person name="Postlethwait J."/>
            <person name="Bobe J."/>
            <person name="Dillon D."/>
            <person name="Chandos A."/>
            <person name="von Hippel F."/>
            <person name="Guiguen Y."/>
        </authorList>
    </citation>
    <scope>NUCLEOTIDE SEQUENCE</scope>
    <source>
        <strain evidence="1">YG-Jan2019</strain>
    </source>
</reference>
<protein>
    <submittedName>
        <fullName evidence="1">Uncharacterized protein</fullName>
    </submittedName>
</protein>
<dbReference type="Proteomes" id="UP001157502">
    <property type="component" value="Chromosome 10"/>
</dbReference>
<name>A0ACC2GQN5_DALPE</name>